<evidence type="ECO:0000313" key="3">
    <source>
        <dbReference type="Proteomes" id="UP000278746"/>
    </source>
</evidence>
<dbReference type="OrthoDB" id="1249375at2"/>
<sequence>MSKFIDFLEEQIGEIERGWIKDPSGKQLPFQIVKFSEGPLEETSAYCSLGLSNELLGEALEGEHVRQELVFASYNQFEEEAIPFILQNVVQMAIRSNTPFRRGDVIGPYGPMFGDSLMEAFYVTTPVYFPSQFRAYEINEEVIIELKWLIPITAKEADFIQQSGWGKFEDLLEEHEPDLIDAGRPCLIELYFESEHS</sequence>
<dbReference type="RefSeq" id="WP_122896869.1">
    <property type="nucleotide sequence ID" value="NZ_RHIB01000001.1"/>
</dbReference>
<dbReference type="Pfam" id="PF05076">
    <property type="entry name" value="SUFU"/>
    <property type="match status" value="1"/>
</dbReference>
<dbReference type="InterPro" id="IPR020941">
    <property type="entry name" value="SUFU-like_domain"/>
</dbReference>
<dbReference type="AlphaFoldDB" id="A0A3M7TUM4"/>
<gene>
    <name evidence="2" type="ORF">EBO34_05250</name>
</gene>
<accession>A0A3M7TUM4</accession>
<name>A0A3M7TUM4_9BACI</name>
<organism evidence="2 3">
    <name type="scientific">Alteribacter keqinensis</name>
    <dbReference type="NCBI Taxonomy" id="2483800"/>
    <lineage>
        <taxon>Bacteria</taxon>
        <taxon>Bacillati</taxon>
        <taxon>Bacillota</taxon>
        <taxon>Bacilli</taxon>
        <taxon>Bacillales</taxon>
        <taxon>Bacillaceae</taxon>
        <taxon>Alteribacter</taxon>
    </lineage>
</organism>
<reference evidence="2 3" key="1">
    <citation type="submission" date="2018-10" db="EMBL/GenBank/DDBJ databases">
        <title>Bacillus Keqinensis sp. nov., a moderately halophilic bacterium isolated from a saline-alkaline lake.</title>
        <authorList>
            <person name="Wang H."/>
        </authorList>
    </citation>
    <scope>NUCLEOTIDE SEQUENCE [LARGE SCALE GENOMIC DNA]</scope>
    <source>
        <strain evidence="2 3">KQ-3</strain>
    </source>
</reference>
<dbReference type="EMBL" id="RHIB01000001">
    <property type="protein sequence ID" value="RNA69348.1"/>
    <property type="molecule type" value="Genomic_DNA"/>
</dbReference>
<evidence type="ECO:0000313" key="2">
    <source>
        <dbReference type="EMBL" id="RNA69348.1"/>
    </source>
</evidence>
<protein>
    <submittedName>
        <fullName evidence="2">Suppressor of fused domain protein</fullName>
    </submittedName>
</protein>
<comment type="caution">
    <text evidence="2">The sequence shown here is derived from an EMBL/GenBank/DDBJ whole genome shotgun (WGS) entry which is preliminary data.</text>
</comment>
<evidence type="ECO:0000259" key="1">
    <source>
        <dbReference type="Pfam" id="PF05076"/>
    </source>
</evidence>
<dbReference type="Proteomes" id="UP000278746">
    <property type="component" value="Unassembled WGS sequence"/>
</dbReference>
<keyword evidence="3" id="KW-1185">Reference proteome</keyword>
<proteinExistence type="predicted"/>
<feature type="domain" description="Suppressor of fused-like" evidence="1">
    <location>
        <begin position="28"/>
        <end position="185"/>
    </location>
</feature>